<feature type="region of interest" description="Disordered" evidence="3">
    <location>
        <begin position="459"/>
        <end position="487"/>
    </location>
</feature>
<reference evidence="5" key="1">
    <citation type="submission" date="2019-10" db="EMBL/GenBank/DDBJ databases">
        <authorList>
            <consortium name="DOE Joint Genome Institute"/>
            <person name="Kuo A."/>
            <person name="Miyauchi S."/>
            <person name="Kiss E."/>
            <person name="Drula E."/>
            <person name="Kohler A."/>
            <person name="Sanchez-Garcia M."/>
            <person name="Andreopoulos B."/>
            <person name="Barry K.W."/>
            <person name="Bonito G."/>
            <person name="Buee M."/>
            <person name="Carver A."/>
            <person name="Chen C."/>
            <person name="Cichocki N."/>
            <person name="Clum A."/>
            <person name="Culley D."/>
            <person name="Crous P.W."/>
            <person name="Fauchery L."/>
            <person name="Girlanda M."/>
            <person name="Hayes R."/>
            <person name="Keri Z."/>
            <person name="LaButti K."/>
            <person name="Lipzen A."/>
            <person name="Lombard V."/>
            <person name="Magnuson J."/>
            <person name="Maillard F."/>
            <person name="Morin E."/>
            <person name="Murat C."/>
            <person name="Nolan M."/>
            <person name="Ohm R."/>
            <person name="Pangilinan J."/>
            <person name="Pereira M."/>
            <person name="Perotto S."/>
            <person name="Peter M."/>
            <person name="Riley R."/>
            <person name="Sitrit Y."/>
            <person name="Stielow B."/>
            <person name="Szollosi G."/>
            <person name="Zifcakova L."/>
            <person name="Stursova M."/>
            <person name="Spatafora J.W."/>
            <person name="Tedersoo L."/>
            <person name="Vaario L.-M."/>
            <person name="Yamada A."/>
            <person name="Yan M."/>
            <person name="Wang P."/>
            <person name="Xu J."/>
            <person name="Bruns T."/>
            <person name="Baldrian P."/>
            <person name="Vilgalys R."/>
            <person name="Henrissat B."/>
            <person name="Grigoriev I.V."/>
            <person name="Hibbett D."/>
            <person name="Nagy L.G."/>
            <person name="Martin F.M."/>
        </authorList>
    </citation>
    <scope>NUCLEOTIDE SEQUENCE</scope>
    <source>
        <strain evidence="5">Prilba</strain>
    </source>
</reference>
<feature type="compositionally biased region" description="Basic residues" evidence="3">
    <location>
        <begin position="83"/>
        <end position="93"/>
    </location>
</feature>
<dbReference type="PANTHER" id="PTHR23138:SF142">
    <property type="entry name" value="RAN-BINDING PROTEIN 3B-RELATED"/>
    <property type="match status" value="1"/>
</dbReference>
<dbReference type="Proteomes" id="UP000759537">
    <property type="component" value="Unassembled WGS sequence"/>
</dbReference>
<comment type="subcellular location">
    <subcellularLocation>
        <location evidence="1">Nucleus</location>
    </subcellularLocation>
</comment>
<feature type="compositionally biased region" description="Polar residues" evidence="3">
    <location>
        <begin position="15"/>
        <end position="32"/>
    </location>
</feature>
<evidence type="ECO:0000256" key="3">
    <source>
        <dbReference type="SAM" id="MobiDB-lite"/>
    </source>
</evidence>
<evidence type="ECO:0000259" key="4">
    <source>
        <dbReference type="PROSITE" id="PS50196"/>
    </source>
</evidence>
<comment type="caution">
    <text evidence="5">The sequence shown here is derived from an EMBL/GenBank/DDBJ whole genome shotgun (WGS) entry which is preliminary data.</text>
</comment>
<evidence type="ECO:0000313" key="5">
    <source>
        <dbReference type="EMBL" id="KAF8470325.1"/>
    </source>
</evidence>
<protein>
    <recommendedName>
        <fullName evidence="4">RanBD1 domain-containing protein</fullName>
    </recommendedName>
</protein>
<keyword evidence="2" id="KW-0539">Nucleus</keyword>
<feature type="region of interest" description="Disordered" evidence="3">
    <location>
        <begin position="221"/>
        <end position="366"/>
    </location>
</feature>
<organism evidence="5 6">
    <name type="scientific">Russula ochroleuca</name>
    <dbReference type="NCBI Taxonomy" id="152965"/>
    <lineage>
        <taxon>Eukaryota</taxon>
        <taxon>Fungi</taxon>
        <taxon>Dikarya</taxon>
        <taxon>Basidiomycota</taxon>
        <taxon>Agaricomycotina</taxon>
        <taxon>Agaricomycetes</taxon>
        <taxon>Russulales</taxon>
        <taxon>Russulaceae</taxon>
        <taxon>Russula</taxon>
    </lineage>
</organism>
<feature type="compositionally biased region" description="Low complexity" evidence="3">
    <location>
        <begin position="234"/>
        <end position="244"/>
    </location>
</feature>
<feature type="region of interest" description="Disordered" evidence="3">
    <location>
        <begin position="401"/>
        <end position="447"/>
    </location>
</feature>
<gene>
    <name evidence="5" type="ORF">DFH94DRAFT_772392</name>
</gene>
<feature type="compositionally biased region" description="Low complexity" evidence="3">
    <location>
        <begin position="401"/>
        <end position="421"/>
    </location>
</feature>
<sequence>MSQSRSPSDTEEQHSSQTSLLNESASDSTPAADNNLCPNLDDEVSAARGADLAIPQKREREVSLEAATPHPDDTEHESTLHDHRSRSPVKKCRALSTPAEADENDNDEEEFVDALEHDVPTPSPHPSPPHETKIRQLSQTADDISRRNGQSPPQDSADTVPAPVAPDNATTTDAQAQIGTSLETATTIPELQNQPDVVESSAPGNVAVKAPIKYTAGTASVEHPAAAPPPAAVPAPTQEVEVPATTSAMSLPQSEAHCTHRIDNQTSSALPAEARADSSPQETKCPTPPSSEADSATKRPREDEDGDLDPNPREAKRASPPPEVEKDKEKKERPARKKSGSDAHAQNTPASPRSKPASTFGGGGFLAYASVSSPFSAVKGPSLFGSSSTLTKSSTIVTTATTTTATMASNAVSTLTTTPTLPNSPPKTAPSSPVQRNASPTPAKRTGFEAFASAASPFVSAAARTRSPVRRSGSPGPGSGARSNPFAVYATGGAQGLFGATGAPAAKRARGDSESIAPGEGNERTSWREGSAGAEKTFGERLRAGSGSGGDEEDETDGGFGVWGEQTTSGKWTEQEVLTGEEEDETIHSVRGKLFVLSEQNQWKERGTGLLRLNRRKVDRGGARLVMRKDAVYAVLLNVTLFRGMSCTIAQDPRYLRFSVLTPSGAIHYNLRVGSAQATIDLQKAINDNIPHA</sequence>
<feature type="compositionally biased region" description="Basic and acidic residues" evidence="3">
    <location>
        <begin position="310"/>
        <end position="332"/>
    </location>
</feature>
<dbReference type="SUPFAM" id="SSF50729">
    <property type="entry name" value="PH domain-like"/>
    <property type="match status" value="1"/>
</dbReference>
<evidence type="ECO:0000313" key="6">
    <source>
        <dbReference type="Proteomes" id="UP000759537"/>
    </source>
</evidence>
<dbReference type="AlphaFoldDB" id="A0A9P5JZ30"/>
<dbReference type="OrthoDB" id="185618at2759"/>
<feature type="region of interest" description="Disordered" evidence="3">
    <location>
        <begin position="503"/>
        <end position="566"/>
    </location>
</feature>
<feature type="compositionally biased region" description="Polar residues" evidence="3">
    <location>
        <begin position="429"/>
        <end position="440"/>
    </location>
</feature>
<name>A0A9P5JZ30_9AGAM</name>
<proteinExistence type="predicted"/>
<feature type="compositionally biased region" description="Acidic residues" evidence="3">
    <location>
        <begin position="100"/>
        <end position="113"/>
    </location>
</feature>
<dbReference type="Pfam" id="PF00638">
    <property type="entry name" value="Ran_BP1"/>
    <property type="match status" value="1"/>
</dbReference>
<feature type="compositionally biased region" description="Polar residues" evidence="3">
    <location>
        <begin position="135"/>
        <end position="157"/>
    </location>
</feature>
<dbReference type="PANTHER" id="PTHR23138">
    <property type="entry name" value="RAN BINDING PROTEIN"/>
    <property type="match status" value="1"/>
</dbReference>
<dbReference type="SMART" id="SM00160">
    <property type="entry name" value="RanBD"/>
    <property type="match status" value="1"/>
</dbReference>
<feature type="region of interest" description="Disordered" evidence="3">
    <location>
        <begin position="1"/>
        <end position="173"/>
    </location>
</feature>
<feature type="domain" description="RanBD1" evidence="4">
    <location>
        <begin position="576"/>
        <end position="646"/>
    </location>
</feature>
<dbReference type="Gene3D" id="2.30.29.30">
    <property type="entry name" value="Pleckstrin-homology domain (PH domain)/Phosphotyrosine-binding domain (PTB)"/>
    <property type="match status" value="1"/>
</dbReference>
<evidence type="ECO:0000256" key="1">
    <source>
        <dbReference type="ARBA" id="ARBA00004123"/>
    </source>
</evidence>
<evidence type="ECO:0000256" key="2">
    <source>
        <dbReference type="ARBA" id="ARBA00023242"/>
    </source>
</evidence>
<dbReference type="GO" id="GO:0005634">
    <property type="term" value="C:nucleus"/>
    <property type="evidence" value="ECO:0007669"/>
    <property type="project" value="UniProtKB-SubCell"/>
</dbReference>
<dbReference type="InterPro" id="IPR000156">
    <property type="entry name" value="Ran_bind_dom"/>
</dbReference>
<dbReference type="InterPro" id="IPR045255">
    <property type="entry name" value="RanBP1-like"/>
</dbReference>
<dbReference type="InterPro" id="IPR011993">
    <property type="entry name" value="PH-like_dom_sf"/>
</dbReference>
<dbReference type="PROSITE" id="PS50196">
    <property type="entry name" value="RANBD1"/>
    <property type="match status" value="1"/>
</dbReference>
<keyword evidence="6" id="KW-1185">Reference proteome</keyword>
<accession>A0A9P5JZ30</accession>
<feature type="compositionally biased region" description="Polar residues" evidence="3">
    <location>
        <begin position="278"/>
        <end position="294"/>
    </location>
</feature>
<feature type="compositionally biased region" description="Low complexity" evidence="3">
    <location>
        <begin position="470"/>
        <end position="485"/>
    </location>
</feature>
<reference evidence="5" key="2">
    <citation type="journal article" date="2020" name="Nat. Commun.">
        <title>Large-scale genome sequencing of mycorrhizal fungi provides insights into the early evolution of symbiotic traits.</title>
        <authorList>
            <person name="Miyauchi S."/>
            <person name="Kiss E."/>
            <person name="Kuo A."/>
            <person name="Drula E."/>
            <person name="Kohler A."/>
            <person name="Sanchez-Garcia M."/>
            <person name="Morin E."/>
            <person name="Andreopoulos B."/>
            <person name="Barry K.W."/>
            <person name="Bonito G."/>
            <person name="Buee M."/>
            <person name="Carver A."/>
            <person name="Chen C."/>
            <person name="Cichocki N."/>
            <person name="Clum A."/>
            <person name="Culley D."/>
            <person name="Crous P.W."/>
            <person name="Fauchery L."/>
            <person name="Girlanda M."/>
            <person name="Hayes R.D."/>
            <person name="Keri Z."/>
            <person name="LaButti K."/>
            <person name="Lipzen A."/>
            <person name="Lombard V."/>
            <person name="Magnuson J."/>
            <person name="Maillard F."/>
            <person name="Murat C."/>
            <person name="Nolan M."/>
            <person name="Ohm R.A."/>
            <person name="Pangilinan J."/>
            <person name="Pereira M.F."/>
            <person name="Perotto S."/>
            <person name="Peter M."/>
            <person name="Pfister S."/>
            <person name="Riley R."/>
            <person name="Sitrit Y."/>
            <person name="Stielow J.B."/>
            <person name="Szollosi G."/>
            <person name="Zifcakova L."/>
            <person name="Stursova M."/>
            <person name="Spatafora J.W."/>
            <person name="Tedersoo L."/>
            <person name="Vaario L.M."/>
            <person name="Yamada A."/>
            <person name="Yan M."/>
            <person name="Wang P."/>
            <person name="Xu J."/>
            <person name="Bruns T."/>
            <person name="Baldrian P."/>
            <person name="Vilgalys R."/>
            <person name="Dunand C."/>
            <person name="Henrissat B."/>
            <person name="Grigoriev I.V."/>
            <person name="Hibbett D."/>
            <person name="Nagy L.G."/>
            <person name="Martin F.M."/>
        </authorList>
    </citation>
    <scope>NUCLEOTIDE SEQUENCE</scope>
    <source>
        <strain evidence="5">Prilba</strain>
    </source>
</reference>
<feature type="compositionally biased region" description="Basic and acidic residues" evidence="3">
    <location>
        <begin position="70"/>
        <end position="82"/>
    </location>
</feature>
<dbReference type="EMBL" id="WHVB01000026">
    <property type="protein sequence ID" value="KAF8470325.1"/>
    <property type="molecule type" value="Genomic_DNA"/>
</dbReference>